<evidence type="ECO:0000313" key="2">
    <source>
        <dbReference type="Proteomes" id="UP000199256"/>
    </source>
</evidence>
<dbReference type="Pfam" id="PF22295">
    <property type="entry name" value="DUF6967"/>
    <property type="match status" value="1"/>
</dbReference>
<name>A0A1H7HFI5_9GAMM</name>
<dbReference type="OrthoDB" id="5785305at2"/>
<proteinExistence type="predicted"/>
<dbReference type="Proteomes" id="UP000199256">
    <property type="component" value="Unassembled WGS sequence"/>
</dbReference>
<evidence type="ECO:0000313" key="1">
    <source>
        <dbReference type="EMBL" id="SEK49051.1"/>
    </source>
</evidence>
<keyword evidence="2" id="KW-1185">Reference proteome</keyword>
<dbReference type="EMBL" id="FOAA01000002">
    <property type="protein sequence ID" value="SEK49051.1"/>
    <property type="molecule type" value="Genomic_DNA"/>
</dbReference>
<dbReference type="AlphaFoldDB" id="A0A1H7HFI5"/>
<dbReference type="RefSeq" id="WP_090250909.1">
    <property type="nucleotide sequence ID" value="NZ_FOAA01000002.1"/>
</dbReference>
<accession>A0A1H7HFI5</accession>
<dbReference type="InterPro" id="IPR054240">
    <property type="entry name" value="DUF6967"/>
</dbReference>
<organism evidence="1 2">
    <name type="scientific">Ectothiorhodospira marina</name>
    <dbReference type="NCBI Taxonomy" id="1396821"/>
    <lineage>
        <taxon>Bacteria</taxon>
        <taxon>Pseudomonadati</taxon>
        <taxon>Pseudomonadota</taxon>
        <taxon>Gammaproteobacteria</taxon>
        <taxon>Chromatiales</taxon>
        <taxon>Ectothiorhodospiraceae</taxon>
        <taxon>Ectothiorhodospira</taxon>
    </lineage>
</organism>
<reference evidence="2" key="1">
    <citation type="submission" date="2016-10" db="EMBL/GenBank/DDBJ databases">
        <authorList>
            <person name="Varghese N."/>
            <person name="Submissions S."/>
        </authorList>
    </citation>
    <scope>NUCLEOTIDE SEQUENCE [LARGE SCALE GENOMIC DNA]</scope>
    <source>
        <strain evidence="2">DSM 241</strain>
    </source>
</reference>
<protein>
    <submittedName>
        <fullName evidence="1">Uncharacterized protein</fullName>
    </submittedName>
</protein>
<dbReference type="STRING" id="1396821.SAMN05444515_102152"/>
<gene>
    <name evidence="1" type="ORF">SAMN05444515_102152</name>
</gene>
<sequence length="71" mass="8187">MEQIQAPMGEEIEVRQVMHESGMPLLRVLIRDGGRYTYLDLDPATASRWGGLMQVWARETVERLEAEQGRE</sequence>